<name>A0AAV7M7W0_PLEWA</name>
<accession>A0AAV7M7W0</accession>
<organism evidence="1 2">
    <name type="scientific">Pleurodeles waltl</name>
    <name type="common">Iberian ribbed newt</name>
    <dbReference type="NCBI Taxonomy" id="8319"/>
    <lineage>
        <taxon>Eukaryota</taxon>
        <taxon>Metazoa</taxon>
        <taxon>Chordata</taxon>
        <taxon>Craniata</taxon>
        <taxon>Vertebrata</taxon>
        <taxon>Euteleostomi</taxon>
        <taxon>Amphibia</taxon>
        <taxon>Batrachia</taxon>
        <taxon>Caudata</taxon>
        <taxon>Salamandroidea</taxon>
        <taxon>Salamandridae</taxon>
        <taxon>Pleurodelinae</taxon>
        <taxon>Pleurodeles</taxon>
    </lineage>
</organism>
<dbReference type="EMBL" id="JANPWB010000014">
    <property type="protein sequence ID" value="KAJ1099607.1"/>
    <property type="molecule type" value="Genomic_DNA"/>
</dbReference>
<keyword evidence="2" id="KW-1185">Reference proteome</keyword>
<sequence length="101" mass="11226">MALGTPFNNGCTFVPRKSAVICKKKYRDDVARPKRAQSSLRWVLRPALSMTEEGQLRARKPLTDYGVGLIIPFIASANEALLPLLQRSLTEFGNRHSCPLA</sequence>
<protein>
    <submittedName>
        <fullName evidence="1">Uncharacterized protein</fullName>
    </submittedName>
</protein>
<reference evidence="1" key="1">
    <citation type="journal article" date="2022" name="bioRxiv">
        <title>Sequencing and chromosome-scale assembly of the giantPleurodeles waltlgenome.</title>
        <authorList>
            <person name="Brown T."/>
            <person name="Elewa A."/>
            <person name="Iarovenko S."/>
            <person name="Subramanian E."/>
            <person name="Araus A.J."/>
            <person name="Petzold A."/>
            <person name="Susuki M."/>
            <person name="Suzuki K.-i.T."/>
            <person name="Hayashi T."/>
            <person name="Toyoda A."/>
            <person name="Oliveira C."/>
            <person name="Osipova E."/>
            <person name="Leigh N.D."/>
            <person name="Simon A."/>
            <person name="Yun M.H."/>
        </authorList>
    </citation>
    <scope>NUCLEOTIDE SEQUENCE</scope>
    <source>
        <strain evidence="1">20211129_DDA</strain>
        <tissue evidence="1">Liver</tissue>
    </source>
</reference>
<dbReference type="AlphaFoldDB" id="A0AAV7M7W0"/>
<dbReference type="Proteomes" id="UP001066276">
    <property type="component" value="Chromosome 10"/>
</dbReference>
<proteinExistence type="predicted"/>
<evidence type="ECO:0000313" key="1">
    <source>
        <dbReference type="EMBL" id="KAJ1099607.1"/>
    </source>
</evidence>
<comment type="caution">
    <text evidence="1">The sequence shown here is derived from an EMBL/GenBank/DDBJ whole genome shotgun (WGS) entry which is preliminary data.</text>
</comment>
<gene>
    <name evidence="1" type="ORF">NDU88_004706</name>
</gene>
<evidence type="ECO:0000313" key="2">
    <source>
        <dbReference type="Proteomes" id="UP001066276"/>
    </source>
</evidence>